<feature type="compositionally biased region" description="Acidic residues" evidence="1">
    <location>
        <begin position="12"/>
        <end position="21"/>
    </location>
</feature>
<evidence type="ECO:0000256" key="1">
    <source>
        <dbReference type="SAM" id="MobiDB-lite"/>
    </source>
</evidence>
<feature type="region of interest" description="Disordered" evidence="1">
    <location>
        <begin position="1"/>
        <end position="21"/>
    </location>
</feature>
<evidence type="ECO:0000313" key="3">
    <source>
        <dbReference type="Proteomes" id="UP000309038"/>
    </source>
</evidence>
<sequence>MASTAQKTSWADDVDELEKGEDFVDENGVRTTVEYIVNDEGKKVKDTAEVSGRP</sequence>
<name>A0A4S4KA41_9APHY</name>
<reference evidence="2 3" key="1">
    <citation type="submission" date="2019-02" db="EMBL/GenBank/DDBJ databases">
        <title>Genome sequencing of the rare red list fungi Phlebia centrifuga.</title>
        <authorList>
            <person name="Buettner E."/>
            <person name="Kellner H."/>
        </authorList>
    </citation>
    <scope>NUCLEOTIDE SEQUENCE [LARGE SCALE GENOMIC DNA]</scope>
    <source>
        <strain evidence="2 3">DSM 108282</strain>
    </source>
</reference>
<dbReference type="EMBL" id="SGPJ01000401">
    <property type="protein sequence ID" value="THG94753.1"/>
    <property type="molecule type" value="Genomic_DNA"/>
</dbReference>
<comment type="caution">
    <text evidence="2">The sequence shown here is derived from an EMBL/GenBank/DDBJ whole genome shotgun (WGS) entry which is preliminary data.</text>
</comment>
<protein>
    <submittedName>
        <fullName evidence="2">Uncharacterized protein</fullName>
    </submittedName>
</protein>
<gene>
    <name evidence="2" type="ORF">EW026_g6783</name>
</gene>
<evidence type="ECO:0000313" key="2">
    <source>
        <dbReference type="EMBL" id="THG94753.1"/>
    </source>
</evidence>
<organism evidence="2 3">
    <name type="scientific">Hermanssonia centrifuga</name>
    <dbReference type="NCBI Taxonomy" id="98765"/>
    <lineage>
        <taxon>Eukaryota</taxon>
        <taxon>Fungi</taxon>
        <taxon>Dikarya</taxon>
        <taxon>Basidiomycota</taxon>
        <taxon>Agaricomycotina</taxon>
        <taxon>Agaricomycetes</taxon>
        <taxon>Polyporales</taxon>
        <taxon>Meruliaceae</taxon>
        <taxon>Hermanssonia</taxon>
    </lineage>
</organism>
<proteinExistence type="predicted"/>
<accession>A0A4S4KA41</accession>
<keyword evidence="3" id="KW-1185">Reference proteome</keyword>
<dbReference type="AlphaFoldDB" id="A0A4S4KA41"/>
<dbReference type="Proteomes" id="UP000309038">
    <property type="component" value="Unassembled WGS sequence"/>
</dbReference>